<comment type="caution">
    <text evidence="2">The sequence shown here is derived from an EMBL/GenBank/DDBJ whole genome shotgun (WGS) entry which is preliminary data.</text>
</comment>
<evidence type="ECO:0000313" key="2">
    <source>
        <dbReference type="EMBL" id="ETO00211.1"/>
    </source>
</evidence>
<dbReference type="Proteomes" id="UP000023152">
    <property type="component" value="Unassembled WGS sequence"/>
</dbReference>
<feature type="compositionally biased region" description="Basic and acidic residues" evidence="1">
    <location>
        <begin position="35"/>
        <end position="46"/>
    </location>
</feature>
<dbReference type="AlphaFoldDB" id="X6LFQ5"/>
<feature type="compositionally biased region" description="Basic and acidic residues" evidence="1">
    <location>
        <begin position="1"/>
        <end position="16"/>
    </location>
</feature>
<organism evidence="2 3">
    <name type="scientific">Reticulomyxa filosa</name>
    <dbReference type="NCBI Taxonomy" id="46433"/>
    <lineage>
        <taxon>Eukaryota</taxon>
        <taxon>Sar</taxon>
        <taxon>Rhizaria</taxon>
        <taxon>Retaria</taxon>
        <taxon>Foraminifera</taxon>
        <taxon>Monothalamids</taxon>
        <taxon>Reticulomyxidae</taxon>
        <taxon>Reticulomyxa</taxon>
    </lineage>
</organism>
<dbReference type="OrthoDB" id="5984008at2759"/>
<sequence length="82" mass="9090">GKLEEESKVNELKNAEQKQGQGNTVNEMNESNKSVQKETEKTEIGETKPGINLQGYCSNETCLASKAKLPVWVNIGFDNITF</sequence>
<reference evidence="2 3" key="1">
    <citation type="journal article" date="2013" name="Curr. Biol.">
        <title>The Genome of the Foraminiferan Reticulomyxa filosa.</title>
        <authorList>
            <person name="Glockner G."/>
            <person name="Hulsmann N."/>
            <person name="Schleicher M."/>
            <person name="Noegel A.A."/>
            <person name="Eichinger L."/>
            <person name="Gallinger C."/>
            <person name="Pawlowski J."/>
            <person name="Sierra R."/>
            <person name="Euteneuer U."/>
            <person name="Pillet L."/>
            <person name="Moustafa A."/>
            <person name="Platzer M."/>
            <person name="Groth M."/>
            <person name="Szafranski K."/>
            <person name="Schliwa M."/>
        </authorList>
    </citation>
    <scope>NUCLEOTIDE SEQUENCE [LARGE SCALE GENOMIC DNA]</scope>
</reference>
<keyword evidence="3" id="KW-1185">Reference proteome</keyword>
<feature type="non-terminal residue" evidence="2">
    <location>
        <position position="1"/>
    </location>
</feature>
<name>X6LFQ5_RETFI</name>
<accession>X6LFQ5</accession>
<protein>
    <submittedName>
        <fullName evidence="2">Uncharacterized protein</fullName>
    </submittedName>
</protein>
<feature type="non-terminal residue" evidence="2">
    <location>
        <position position="82"/>
    </location>
</feature>
<feature type="region of interest" description="Disordered" evidence="1">
    <location>
        <begin position="1"/>
        <end position="50"/>
    </location>
</feature>
<feature type="compositionally biased region" description="Polar residues" evidence="1">
    <location>
        <begin position="17"/>
        <end position="34"/>
    </location>
</feature>
<gene>
    <name evidence="2" type="ORF">RFI_37236</name>
</gene>
<evidence type="ECO:0000313" key="3">
    <source>
        <dbReference type="Proteomes" id="UP000023152"/>
    </source>
</evidence>
<dbReference type="EMBL" id="ASPP01041638">
    <property type="protein sequence ID" value="ETO00211.1"/>
    <property type="molecule type" value="Genomic_DNA"/>
</dbReference>
<evidence type="ECO:0000256" key="1">
    <source>
        <dbReference type="SAM" id="MobiDB-lite"/>
    </source>
</evidence>
<proteinExistence type="predicted"/>